<evidence type="ECO:0000256" key="2">
    <source>
        <dbReference type="ARBA" id="ARBA00023110"/>
    </source>
</evidence>
<organism evidence="6 7">
    <name type="scientific">Chryseolinea soli</name>
    <dbReference type="NCBI Taxonomy" id="2321403"/>
    <lineage>
        <taxon>Bacteria</taxon>
        <taxon>Pseudomonadati</taxon>
        <taxon>Bacteroidota</taxon>
        <taxon>Cytophagia</taxon>
        <taxon>Cytophagales</taxon>
        <taxon>Fulvivirgaceae</taxon>
        <taxon>Chryseolinea</taxon>
    </lineage>
</organism>
<sequence>MKRISILVTLILLVMVSGCAQKKDYVVTIKTRYGNMVAILYDETPLHKANFIKLAKEHYYDSTLFHRVIQGFMIQGGDPDSKKATPGQHLGLGGPGYTVNAEFNPKFFHERGALSAARLADAQNPSKASSGSQFYVVQGTKMTEGELKTDFEKMNNMLGQFFQNPANRGAYDSLAAAFQVQDMKLLQELMVQLKPRVEKELNVNLSKEISPERLKVYTTVGGTPTLDGGYTVFGKVIQGLDVLDKIAAVTKDPADRPTEDIRMTVTVEELPVKKIEKLYGYHYPEKK</sequence>
<gene>
    <name evidence="6" type="ORF">D4L85_01935</name>
</gene>
<evidence type="ECO:0000259" key="5">
    <source>
        <dbReference type="PROSITE" id="PS50072"/>
    </source>
</evidence>
<keyword evidence="2 4" id="KW-0697">Rotamase</keyword>
<dbReference type="KEGG" id="chk:D4L85_01935"/>
<dbReference type="PRINTS" id="PR00153">
    <property type="entry name" value="CSAPPISMRASE"/>
</dbReference>
<keyword evidence="3 4" id="KW-0413">Isomerase</keyword>
<evidence type="ECO:0000313" key="6">
    <source>
        <dbReference type="EMBL" id="AYB29418.1"/>
    </source>
</evidence>
<evidence type="ECO:0000256" key="3">
    <source>
        <dbReference type="ARBA" id="ARBA00023235"/>
    </source>
</evidence>
<evidence type="ECO:0000313" key="7">
    <source>
        <dbReference type="Proteomes" id="UP000266183"/>
    </source>
</evidence>
<dbReference type="Pfam" id="PF00160">
    <property type="entry name" value="Pro_isomerase"/>
    <property type="match status" value="2"/>
</dbReference>
<comment type="catalytic activity">
    <reaction evidence="4">
        <text>[protein]-peptidylproline (omega=180) = [protein]-peptidylproline (omega=0)</text>
        <dbReference type="Rhea" id="RHEA:16237"/>
        <dbReference type="Rhea" id="RHEA-COMP:10747"/>
        <dbReference type="Rhea" id="RHEA-COMP:10748"/>
        <dbReference type="ChEBI" id="CHEBI:83833"/>
        <dbReference type="ChEBI" id="CHEBI:83834"/>
        <dbReference type="EC" id="5.2.1.8"/>
    </reaction>
</comment>
<dbReference type="PANTHER" id="PTHR45625:SF4">
    <property type="entry name" value="PEPTIDYLPROLYL ISOMERASE DOMAIN AND WD REPEAT-CONTAINING PROTEIN 1"/>
    <property type="match status" value="1"/>
</dbReference>
<reference evidence="7" key="1">
    <citation type="submission" date="2018-09" db="EMBL/GenBank/DDBJ databases">
        <title>Chryseolinea sp. KIS68-18 isolated from soil.</title>
        <authorList>
            <person name="Weon H.-Y."/>
            <person name="Kwon S.-W."/>
            <person name="Lee S.A."/>
        </authorList>
    </citation>
    <scope>NUCLEOTIDE SEQUENCE [LARGE SCALE GENOMIC DNA]</scope>
    <source>
        <strain evidence="7">KIS68-18</strain>
    </source>
</reference>
<feature type="domain" description="PPIase cyclophilin-type" evidence="5">
    <location>
        <begin position="34"/>
        <end position="268"/>
    </location>
</feature>
<dbReference type="GO" id="GO:0006457">
    <property type="term" value="P:protein folding"/>
    <property type="evidence" value="ECO:0007669"/>
    <property type="project" value="InterPro"/>
</dbReference>
<proteinExistence type="inferred from homology"/>
<dbReference type="CDD" id="cd00317">
    <property type="entry name" value="cyclophilin"/>
    <property type="match status" value="1"/>
</dbReference>
<dbReference type="EC" id="5.2.1.8" evidence="4"/>
<dbReference type="InterPro" id="IPR029000">
    <property type="entry name" value="Cyclophilin-like_dom_sf"/>
</dbReference>
<dbReference type="InterPro" id="IPR044666">
    <property type="entry name" value="Cyclophilin_A-like"/>
</dbReference>
<dbReference type="EMBL" id="CP032382">
    <property type="protein sequence ID" value="AYB29418.1"/>
    <property type="molecule type" value="Genomic_DNA"/>
</dbReference>
<dbReference type="SUPFAM" id="SSF50891">
    <property type="entry name" value="Cyclophilin-like"/>
    <property type="match status" value="1"/>
</dbReference>
<comment type="function">
    <text evidence="4">PPIases accelerate the folding of proteins. It catalyzes the cis-trans isomerization of proline imidic peptide bonds in oligopeptides.</text>
</comment>
<dbReference type="Proteomes" id="UP000266183">
    <property type="component" value="Chromosome"/>
</dbReference>
<evidence type="ECO:0000256" key="1">
    <source>
        <dbReference type="ARBA" id="ARBA00007365"/>
    </source>
</evidence>
<protein>
    <recommendedName>
        <fullName evidence="4">Peptidyl-prolyl cis-trans isomerase</fullName>
        <shortName evidence="4">PPIase</shortName>
        <ecNumber evidence="4">5.2.1.8</ecNumber>
    </recommendedName>
</protein>
<dbReference type="PROSITE" id="PS50072">
    <property type="entry name" value="CSA_PPIASE_2"/>
    <property type="match status" value="1"/>
</dbReference>
<keyword evidence="7" id="KW-1185">Reference proteome</keyword>
<dbReference type="OrthoDB" id="9807797at2"/>
<dbReference type="InterPro" id="IPR002130">
    <property type="entry name" value="Cyclophilin-type_PPIase_dom"/>
</dbReference>
<evidence type="ECO:0000256" key="4">
    <source>
        <dbReference type="RuleBase" id="RU363019"/>
    </source>
</evidence>
<dbReference type="PROSITE" id="PS00170">
    <property type="entry name" value="CSA_PPIASE_1"/>
    <property type="match status" value="1"/>
</dbReference>
<dbReference type="AlphaFoldDB" id="A0A385SK86"/>
<dbReference type="PANTHER" id="PTHR45625">
    <property type="entry name" value="PEPTIDYL-PROLYL CIS-TRANS ISOMERASE-RELATED"/>
    <property type="match status" value="1"/>
</dbReference>
<dbReference type="InterPro" id="IPR020892">
    <property type="entry name" value="Cyclophilin-type_PPIase_CS"/>
</dbReference>
<comment type="similarity">
    <text evidence="1 4">Belongs to the cyclophilin-type PPIase family.</text>
</comment>
<dbReference type="PROSITE" id="PS51257">
    <property type="entry name" value="PROKAR_LIPOPROTEIN"/>
    <property type="match status" value="1"/>
</dbReference>
<name>A0A385SK86_9BACT</name>
<dbReference type="RefSeq" id="WP_119752736.1">
    <property type="nucleotide sequence ID" value="NZ_CP032382.1"/>
</dbReference>
<accession>A0A385SK86</accession>
<dbReference type="GO" id="GO:0003755">
    <property type="term" value="F:peptidyl-prolyl cis-trans isomerase activity"/>
    <property type="evidence" value="ECO:0007669"/>
    <property type="project" value="UniProtKB-UniRule"/>
</dbReference>
<dbReference type="Gene3D" id="2.40.100.10">
    <property type="entry name" value="Cyclophilin-like"/>
    <property type="match status" value="2"/>
</dbReference>